<reference evidence="1" key="1">
    <citation type="submission" date="2021-12" db="EMBL/GenBank/DDBJ databases">
        <title>Prjna785345.</title>
        <authorList>
            <person name="Rujirawat T."/>
            <person name="Krajaejun T."/>
        </authorList>
    </citation>
    <scope>NUCLEOTIDE SEQUENCE</scope>
    <source>
        <strain evidence="1">Pi057C3</strain>
    </source>
</reference>
<proteinExistence type="predicted"/>
<protein>
    <submittedName>
        <fullName evidence="1">Uncharacterized protein</fullName>
    </submittedName>
</protein>
<dbReference type="AlphaFoldDB" id="A0AAD5Q5P0"/>
<dbReference type="EMBL" id="JAKCXM010000361">
    <property type="protein sequence ID" value="KAJ0395142.1"/>
    <property type="molecule type" value="Genomic_DNA"/>
</dbReference>
<accession>A0AAD5Q5P0</accession>
<keyword evidence="2" id="KW-1185">Reference proteome</keyword>
<name>A0AAD5Q5P0_PYTIN</name>
<sequence length="280" mass="31624">MMTEDDAMMQEVLQLLLMDSDGECEDKPAPVVAPKPKSPPAAVRNGLFVSSPAAQVVELPPHEYSQLKKKIRTKLTSKRFVRRRKDETRTYIALSRQLKQEVQRLTMLEKTVVEPQDLLAKLRDLQLEEAMLQQELEHNAQWIRQAGAARRACLLGSTGAFSASVPEERFPSVFFSEETHLFPPPFLPRRLTSVNVAVDDDREFVFCKHSVHPAYPQPGVIDAKELMGVVLSPHSADSVDVLLVALVDASGVHHVEQFMDEKRVDEFLATWGRHHLTLDE</sequence>
<evidence type="ECO:0000313" key="2">
    <source>
        <dbReference type="Proteomes" id="UP001209570"/>
    </source>
</evidence>
<evidence type="ECO:0000313" key="1">
    <source>
        <dbReference type="EMBL" id="KAJ0395142.1"/>
    </source>
</evidence>
<organism evidence="1 2">
    <name type="scientific">Pythium insidiosum</name>
    <name type="common">Pythiosis disease agent</name>
    <dbReference type="NCBI Taxonomy" id="114742"/>
    <lineage>
        <taxon>Eukaryota</taxon>
        <taxon>Sar</taxon>
        <taxon>Stramenopiles</taxon>
        <taxon>Oomycota</taxon>
        <taxon>Peronosporomycetes</taxon>
        <taxon>Pythiales</taxon>
        <taxon>Pythiaceae</taxon>
        <taxon>Pythium</taxon>
    </lineage>
</organism>
<comment type="caution">
    <text evidence="1">The sequence shown here is derived from an EMBL/GenBank/DDBJ whole genome shotgun (WGS) entry which is preliminary data.</text>
</comment>
<gene>
    <name evidence="1" type="ORF">P43SY_002426</name>
</gene>
<dbReference type="Proteomes" id="UP001209570">
    <property type="component" value="Unassembled WGS sequence"/>
</dbReference>